<keyword evidence="5" id="KW-1185">Reference proteome</keyword>
<protein>
    <submittedName>
        <fullName evidence="4">Tetratricopeptide repeat protein</fullName>
    </submittedName>
</protein>
<proteinExistence type="predicted"/>
<evidence type="ECO:0000313" key="4">
    <source>
        <dbReference type="EMBL" id="MFD2168629.1"/>
    </source>
</evidence>
<reference evidence="5" key="1">
    <citation type="journal article" date="2019" name="Int. J. Syst. Evol. Microbiol.">
        <title>The Global Catalogue of Microorganisms (GCM) 10K type strain sequencing project: providing services to taxonomists for standard genome sequencing and annotation.</title>
        <authorList>
            <consortium name="The Broad Institute Genomics Platform"/>
            <consortium name="The Broad Institute Genome Sequencing Center for Infectious Disease"/>
            <person name="Wu L."/>
            <person name="Ma J."/>
        </authorList>
    </citation>
    <scope>NUCLEOTIDE SEQUENCE [LARGE SCALE GENOMIC DNA]</scope>
    <source>
        <strain evidence="5">CGMCC 1.13574</strain>
    </source>
</reference>
<dbReference type="Pfam" id="PF13432">
    <property type="entry name" value="TPR_16"/>
    <property type="match status" value="2"/>
</dbReference>
<gene>
    <name evidence="4" type="ORF">ACFSOY_01170</name>
</gene>
<keyword evidence="1" id="KW-0677">Repeat</keyword>
<sequence>MFEKPFELLKRAVDRIELQLQSADLDQKRILGEELLALRGACDTFVEKWLAFEERVAELGETYRLDLDGTLPSEELQAMQQKLSALQKPYLPTMRQEEDAPEAMEGAEELTSFADGPAPTPKVILSMGEGSSIRPVEEGMVRSFRRGLGYFDLLMFQEATKEFSRVLEVDASFTIARLYLAFGCLAQEEYEAASQHLNQLKLEEDDELIRATVHATFGHIFAAQAQYRQAVIEFEAARKLVPDFRDIEFNIGCCHFNLGQQKEALLSFQRALMLSPEDWEAHRLCGLLNAKLGNRERAYRHLARAYDVNGANEAVMIEFARLSEQMGRAEHAVALYQKVLRYHPDSAEAYGGLGWIRMRAGDHQQAAALFKKQLSFKPNDRQGMFNLGWSAYHLGDYSKAERCFAQLLSQNARDIFALASIARTWSVTGKRAEAKDQLLRLVAMEGAAEKKLGLYNLGRLAIEEESYLQALRYFNAALVYDRNCVESIFYKGIAHYALGEQERADQCFEKCKRLTSLPQEEVYA</sequence>
<dbReference type="InterPro" id="IPR013105">
    <property type="entry name" value="TPR_2"/>
</dbReference>
<dbReference type="InterPro" id="IPR051012">
    <property type="entry name" value="CellSynth/LPSAsmb/PSIAsmb"/>
</dbReference>
<dbReference type="PANTHER" id="PTHR45586:SF1">
    <property type="entry name" value="LIPOPOLYSACCHARIDE ASSEMBLY PROTEIN B"/>
    <property type="match status" value="1"/>
</dbReference>
<keyword evidence="2 3" id="KW-0802">TPR repeat</keyword>
<dbReference type="PANTHER" id="PTHR45586">
    <property type="entry name" value="TPR REPEAT-CONTAINING PROTEIN PA4667"/>
    <property type="match status" value="1"/>
</dbReference>
<comment type="caution">
    <text evidence="4">The sequence shown here is derived from an EMBL/GenBank/DDBJ whole genome shotgun (WGS) entry which is preliminary data.</text>
</comment>
<dbReference type="InterPro" id="IPR019734">
    <property type="entry name" value="TPR_rpt"/>
</dbReference>
<organism evidence="4 5">
    <name type="scientific">Tumebacillus lipolyticus</name>
    <dbReference type="NCBI Taxonomy" id="1280370"/>
    <lineage>
        <taxon>Bacteria</taxon>
        <taxon>Bacillati</taxon>
        <taxon>Bacillota</taxon>
        <taxon>Bacilli</taxon>
        <taxon>Bacillales</taxon>
        <taxon>Alicyclobacillaceae</taxon>
        <taxon>Tumebacillus</taxon>
    </lineage>
</organism>
<dbReference type="RefSeq" id="WP_386043511.1">
    <property type="nucleotide sequence ID" value="NZ_JBHUIO010000002.1"/>
</dbReference>
<evidence type="ECO:0000313" key="5">
    <source>
        <dbReference type="Proteomes" id="UP001597343"/>
    </source>
</evidence>
<dbReference type="InterPro" id="IPR011990">
    <property type="entry name" value="TPR-like_helical_dom_sf"/>
</dbReference>
<accession>A0ABW4ZTG4</accession>
<name>A0ABW4ZTG4_9BACL</name>
<dbReference type="Proteomes" id="UP001597343">
    <property type="component" value="Unassembled WGS sequence"/>
</dbReference>
<dbReference type="PROSITE" id="PS50005">
    <property type="entry name" value="TPR"/>
    <property type="match status" value="4"/>
</dbReference>
<feature type="repeat" description="TPR" evidence="3">
    <location>
        <begin position="245"/>
        <end position="278"/>
    </location>
</feature>
<evidence type="ECO:0000256" key="1">
    <source>
        <dbReference type="ARBA" id="ARBA00022737"/>
    </source>
</evidence>
<feature type="repeat" description="TPR" evidence="3">
    <location>
        <begin position="347"/>
        <end position="380"/>
    </location>
</feature>
<dbReference type="SUPFAM" id="SSF48452">
    <property type="entry name" value="TPR-like"/>
    <property type="match status" value="3"/>
</dbReference>
<evidence type="ECO:0000256" key="2">
    <source>
        <dbReference type="ARBA" id="ARBA00022803"/>
    </source>
</evidence>
<dbReference type="Gene3D" id="1.25.40.10">
    <property type="entry name" value="Tetratricopeptide repeat domain"/>
    <property type="match status" value="4"/>
</dbReference>
<evidence type="ECO:0000256" key="3">
    <source>
        <dbReference type="PROSITE-ProRule" id="PRU00339"/>
    </source>
</evidence>
<dbReference type="EMBL" id="JBHUIO010000002">
    <property type="protein sequence ID" value="MFD2168629.1"/>
    <property type="molecule type" value="Genomic_DNA"/>
</dbReference>
<dbReference type="Pfam" id="PF07719">
    <property type="entry name" value="TPR_2"/>
    <property type="match status" value="2"/>
</dbReference>
<dbReference type="SMART" id="SM00028">
    <property type="entry name" value="TPR"/>
    <property type="match status" value="10"/>
</dbReference>
<feature type="repeat" description="TPR" evidence="3">
    <location>
        <begin position="211"/>
        <end position="244"/>
    </location>
</feature>
<feature type="repeat" description="TPR" evidence="3">
    <location>
        <begin position="313"/>
        <end position="346"/>
    </location>
</feature>